<keyword evidence="1" id="KW-0472">Membrane</keyword>
<feature type="transmembrane region" description="Helical" evidence="1">
    <location>
        <begin position="333"/>
        <end position="352"/>
    </location>
</feature>
<keyword evidence="1" id="KW-1133">Transmembrane helix</keyword>
<accession>A0A2S9YPS5</accession>
<feature type="transmembrane region" description="Helical" evidence="1">
    <location>
        <begin position="431"/>
        <end position="453"/>
    </location>
</feature>
<dbReference type="Gene3D" id="3.30.70.1430">
    <property type="entry name" value="Multidrug efflux transporter AcrB pore domain"/>
    <property type="match status" value="2"/>
</dbReference>
<feature type="transmembrane region" description="Helical" evidence="1">
    <location>
        <begin position="12"/>
        <end position="29"/>
    </location>
</feature>
<dbReference type="Gene3D" id="3.30.70.1320">
    <property type="entry name" value="Multidrug efflux transporter AcrB pore domain like"/>
    <property type="match status" value="1"/>
</dbReference>
<feature type="transmembrane region" description="Helical" evidence="1">
    <location>
        <begin position="386"/>
        <end position="410"/>
    </location>
</feature>
<gene>
    <name evidence="2" type="primary">mdtB_1</name>
    <name evidence="2" type="ORF">ENSA7_32260</name>
</gene>
<dbReference type="PANTHER" id="PTHR32063:SF0">
    <property type="entry name" value="SWARMING MOTILITY PROTEIN SWRC"/>
    <property type="match status" value="1"/>
</dbReference>
<evidence type="ECO:0000256" key="1">
    <source>
        <dbReference type="SAM" id="Phobius"/>
    </source>
</evidence>
<feature type="transmembrane region" description="Helical" evidence="1">
    <location>
        <begin position="359"/>
        <end position="380"/>
    </location>
</feature>
<dbReference type="OrthoDB" id="9759330at2"/>
<feature type="transmembrane region" description="Helical" evidence="1">
    <location>
        <begin position="459"/>
        <end position="481"/>
    </location>
</feature>
<keyword evidence="1" id="KW-0812">Transmembrane</keyword>
<evidence type="ECO:0000313" key="3">
    <source>
        <dbReference type="Proteomes" id="UP000238823"/>
    </source>
</evidence>
<dbReference type="AlphaFoldDB" id="A0A2S9YPS5"/>
<dbReference type="Gene3D" id="1.20.1640.10">
    <property type="entry name" value="Multidrug efflux transporter AcrB transmembrane domain"/>
    <property type="match status" value="2"/>
</dbReference>
<dbReference type="GO" id="GO:0042910">
    <property type="term" value="F:xenobiotic transmembrane transporter activity"/>
    <property type="evidence" value="ECO:0007669"/>
    <property type="project" value="TreeGrafter"/>
</dbReference>
<protein>
    <submittedName>
        <fullName evidence="2">Multidrug resistance protein MdtB</fullName>
    </submittedName>
</protein>
<feature type="transmembrane region" description="Helical" evidence="1">
    <location>
        <begin position="986"/>
        <end position="1014"/>
    </location>
</feature>
<dbReference type="InterPro" id="IPR027463">
    <property type="entry name" value="AcrB_DN_DC_subdom"/>
</dbReference>
<dbReference type="EMBL" id="PVNL01000059">
    <property type="protein sequence ID" value="PRQ07087.1"/>
    <property type="molecule type" value="Genomic_DNA"/>
</dbReference>
<reference evidence="2 3" key="1">
    <citation type="submission" date="2018-03" db="EMBL/GenBank/DDBJ databases">
        <title>Draft Genome Sequences of the Obligatory Marine Myxobacteria Enhygromyxa salina SWB007.</title>
        <authorList>
            <person name="Poehlein A."/>
            <person name="Moghaddam J.A."/>
            <person name="Harms H."/>
            <person name="Alanjari M."/>
            <person name="Koenig G.M."/>
            <person name="Daniel R."/>
            <person name="Schaeberle T.F."/>
        </authorList>
    </citation>
    <scope>NUCLEOTIDE SEQUENCE [LARGE SCALE GENOMIC DNA]</scope>
    <source>
        <strain evidence="2 3">SWB007</strain>
    </source>
</reference>
<name>A0A2S9YPS5_9BACT</name>
<dbReference type="SUPFAM" id="SSF82714">
    <property type="entry name" value="Multidrug efflux transporter AcrB TolC docking domain, DN and DC subdomains"/>
    <property type="match status" value="2"/>
</dbReference>
<dbReference type="SUPFAM" id="SSF82693">
    <property type="entry name" value="Multidrug efflux transporter AcrB pore domain, PN1, PN2, PC1 and PC2 subdomains"/>
    <property type="match status" value="3"/>
</dbReference>
<dbReference type="SUPFAM" id="SSF82866">
    <property type="entry name" value="Multidrug efflux transporter AcrB transmembrane domain"/>
    <property type="match status" value="2"/>
</dbReference>
<sequence>MKLVDVSVKRPVFAAMLIMALVVFGLFAYPRLGVDLYPAIDFPVVTATVVYPGADPMTMESKIAEPIEEAIQGVAGIKRMTSRNLEGVTVVVVEFELEVQSEQALQEVKDKISAIERDLPPGIDPPVIQRFDTGSAPIASVALASNLPTSELTRIADKVVKQQLQQIPGVGSIDIIGGRERQIRIEVDPADLVGYGLAVDDVAQALRSQSLDLPAGHVTQGTREFTVTTRGEVHSVAEITDIVITGVGGAAVRIGDVAEVVDDMEEARSASFLNGQSGMALVVRKKSGANTVEIADRLREEMIELGPQLEKLGVTYAIPNDNSTFIRKAIEDVQVDLLVGAGLTVLIIFVFLHDWRATLISALAIPTSVIGTFAVMDFLGFTLNNITMLAMSLSIGILVDDAIVVIENIYRHNEELGKPRMQAAREATNEIAFAVIATTLSIVAVFVPVAYMSGIIGRFFYEFGITVSVAVLISMLVSFTLTPMMSARFMKQSHSASGVAHRKFVLARAFDRAFEGFENAYVWLVRKALRWPWVTVGAALGTLALSVVVVSQVPGEFIPAEDRGEFAISIEMPTGTSLEATSEIAEAVAHDVREHLPGVRDTFTTIGAGSAQVSQARINVALEGARARSWSQAEGMAWVRERLADLTEQDIEVGVEMIDPFGGEGFRQQQIQFTIRGSDMDKMVRAADELAEHIGGIEGFVDVDTTYTGGKPELAIEIDRERAADLGVPVAQIAASLRSLMAADPIGTLKDGGDVYDIVVQLPRRHRDALRSLDGITIRSTTGQLVDLANVVHIVESTGPSEIERQARQRQIVVLADLDGLPLAEAMEIVEQKAAEVVPPELDTGWIGNAEMMEESFAAMLAVLGLAAILVYMILAAQFDSLTQPLVIMVSLPLSVIGAFGGIWVSGMTLNIFSFIGVIMLMGLVTKAAILLVDFANEERKQGASLEDALSKAGRVRLRPIFMTAAATVFGMLPIALALSEGGETRAPMAVCVIGGMITSTLLTLVVIPSVYLISERMVARLSGVWGLFGSGEPGQPEQADAPASSDAPSE</sequence>
<feature type="transmembrane region" description="Helical" evidence="1">
    <location>
        <begin position="912"/>
        <end position="933"/>
    </location>
</feature>
<dbReference type="InterPro" id="IPR001036">
    <property type="entry name" value="Acrflvin-R"/>
</dbReference>
<dbReference type="Gene3D" id="3.30.2090.10">
    <property type="entry name" value="Multidrug efflux transporter AcrB TolC docking domain, DN and DC subdomains"/>
    <property type="match status" value="2"/>
</dbReference>
<dbReference type="RefSeq" id="WP_106090229.1">
    <property type="nucleotide sequence ID" value="NZ_PVNL01000059.1"/>
</dbReference>
<feature type="transmembrane region" description="Helical" evidence="1">
    <location>
        <begin position="531"/>
        <end position="550"/>
    </location>
</feature>
<feature type="transmembrane region" description="Helical" evidence="1">
    <location>
        <begin position="857"/>
        <end position="879"/>
    </location>
</feature>
<feature type="transmembrane region" description="Helical" evidence="1">
    <location>
        <begin position="886"/>
        <end position="906"/>
    </location>
</feature>
<comment type="caution">
    <text evidence="2">The sequence shown here is derived from an EMBL/GenBank/DDBJ whole genome shotgun (WGS) entry which is preliminary data.</text>
</comment>
<dbReference type="Gene3D" id="3.30.70.1440">
    <property type="entry name" value="Multidrug efflux transporter AcrB pore domain"/>
    <property type="match status" value="1"/>
</dbReference>
<organism evidence="2 3">
    <name type="scientific">Enhygromyxa salina</name>
    <dbReference type="NCBI Taxonomy" id="215803"/>
    <lineage>
        <taxon>Bacteria</taxon>
        <taxon>Pseudomonadati</taxon>
        <taxon>Myxococcota</taxon>
        <taxon>Polyangia</taxon>
        <taxon>Nannocystales</taxon>
        <taxon>Nannocystaceae</taxon>
        <taxon>Enhygromyxa</taxon>
    </lineage>
</organism>
<dbReference type="Proteomes" id="UP000238823">
    <property type="component" value="Unassembled WGS sequence"/>
</dbReference>
<dbReference type="PRINTS" id="PR00702">
    <property type="entry name" value="ACRIFLAVINRP"/>
</dbReference>
<feature type="transmembrane region" description="Helical" evidence="1">
    <location>
        <begin position="961"/>
        <end position="980"/>
    </location>
</feature>
<dbReference type="GO" id="GO:0005886">
    <property type="term" value="C:plasma membrane"/>
    <property type="evidence" value="ECO:0007669"/>
    <property type="project" value="TreeGrafter"/>
</dbReference>
<dbReference type="Pfam" id="PF00873">
    <property type="entry name" value="ACR_tran"/>
    <property type="match status" value="1"/>
</dbReference>
<proteinExistence type="predicted"/>
<evidence type="ECO:0000313" key="2">
    <source>
        <dbReference type="EMBL" id="PRQ07087.1"/>
    </source>
</evidence>
<dbReference type="PANTHER" id="PTHR32063">
    <property type="match status" value="1"/>
</dbReference>